<evidence type="ECO:0000256" key="2">
    <source>
        <dbReference type="ARBA" id="ARBA00022723"/>
    </source>
</evidence>
<dbReference type="InterPro" id="IPR009056">
    <property type="entry name" value="Cyt_c-like_dom"/>
</dbReference>
<reference evidence="6 7" key="1">
    <citation type="submission" date="2018-06" db="EMBL/GenBank/DDBJ databases">
        <title>Genomic Encyclopedia of Archaeal and Bacterial Type Strains, Phase II (KMG-II): from individual species to whole genera.</title>
        <authorList>
            <person name="Goeker M."/>
        </authorList>
    </citation>
    <scope>NUCLEOTIDE SEQUENCE [LARGE SCALE GENOMIC DNA]</scope>
    <source>
        <strain evidence="6 7">DSM 25663</strain>
    </source>
</reference>
<evidence type="ECO:0000256" key="1">
    <source>
        <dbReference type="ARBA" id="ARBA00022617"/>
    </source>
</evidence>
<gene>
    <name evidence="6" type="ORF">CLV55_10671</name>
</gene>
<keyword evidence="1 4" id="KW-0349">Heme</keyword>
<evidence type="ECO:0000313" key="7">
    <source>
        <dbReference type="Proteomes" id="UP000248840"/>
    </source>
</evidence>
<dbReference type="GO" id="GO:0020037">
    <property type="term" value="F:heme binding"/>
    <property type="evidence" value="ECO:0007669"/>
    <property type="project" value="InterPro"/>
</dbReference>
<dbReference type="InterPro" id="IPR036909">
    <property type="entry name" value="Cyt_c-like_dom_sf"/>
</dbReference>
<keyword evidence="3 4" id="KW-0408">Iron</keyword>
<keyword evidence="2 4" id="KW-0479">Metal-binding</keyword>
<protein>
    <submittedName>
        <fullName evidence="6">Quinol:cytochrome c oxidoreductase monoheme cytochrome subunit</fullName>
    </submittedName>
</protein>
<dbReference type="PANTHER" id="PTHR40394">
    <property type="entry name" value="LIPOPROTEIN-RELATED"/>
    <property type="match status" value="1"/>
</dbReference>
<dbReference type="Proteomes" id="UP000248840">
    <property type="component" value="Unassembled WGS sequence"/>
</dbReference>
<name>A0A328YI96_9FLAO</name>
<dbReference type="GO" id="GO:0046872">
    <property type="term" value="F:metal ion binding"/>
    <property type="evidence" value="ECO:0007669"/>
    <property type="project" value="UniProtKB-KW"/>
</dbReference>
<sequence>MKSIFKISFVIGALVSLTSCKDDSAPNYQYMPNMYESVAYETYSESTAFNSPNGLQGKEGQLPPVGTIKRGYVPYEYPNTPEGYAAAKLNSKSPLDPTTIDMKKAEELFNIYCAICHGTAGDGKGNLVKQGKFLGVPNYKDREITEGSVNHVINFGLNSMGSYANQLNQQERWMVAAYVMKLRSQL</sequence>
<feature type="domain" description="Cytochrome c" evidence="5">
    <location>
        <begin position="100"/>
        <end position="183"/>
    </location>
</feature>
<dbReference type="EMBL" id="QLSZ01000006">
    <property type="protein sequence ID" value="RAR71722.1"/>
    <property type="molecule type" value="Genomic_DNA"/>
</dbReference>
<dbReference type="AlphaFoldDB" id="A0A328YI96"/>
<evidence type="ECO:0000256" key="4">
    <source>
        <dbReference type="PROSITE-ProRule" id="PRU00433"/>
    </source>
</evidence>
<proteinExistence type="predicted"/>
<comment type="caution">
    <text evidence="6">The sequence shown here is derived from an EMBL/GenBank/DDBJ whole genome shotgun (WGS) entry which is preliminary data.</text>
</comment>
<dbReference type="Gene3D" id="1.10.760.10">
    <property type="entry name" value="Cytochrome c-like domain"/>
    <property type="match status" value="1"/>
</dbReference>
<evidence type="ECO:0000259" key="5">
    <source>
        <dbReference type="PROSITE" id="PS51007"/>
    </source>
</evidence>
<dbReference type="OrthoDB" id="9796771at2"/>
<dbReference type="PROSITE" id="PS51007">
    <property type="entry name" value="CYTC"/>
    <property type="match status" value="1"/>
</dbReference>
<dbReference type="RefSeq" id="WP_112113187.1">
    <property type="nucleotide sequence ID" value="NZ_QLSZ01000006.1"/>
</dbReference>
<dbReference type="GO" id="GO:0009055">
    <property type="term" value="F:electron transfer activity"/>
    <property type="evidence" value="ECO:0007669"/>
    <property type="project" value="InterPro"/>
</dbReference>
<dbReference type="PROSITE" id="PS51257">
    <property type="entry name" value="PROKAR_LIPOPROTEIN"/>
    <property type="match status" value="1"/>
</dbReference>
<dbReference type="Pfam" id="PF13442">
    <property type="entry name" value="Cytochrome_CBB3"/>
    <property type="match status" value="1"/>
</dbReference>
<dbReference type="SUPFAM" id="SSF46626">
    <property type="entry name" value="Cytochrome c"/>
    <property type="match status" value="1"/>
</dbReference>
<accession>A0A328YI96</accession>
<evidence type="ECO:0000313" key="6">
    <source>
        <dbReference type="EMBL" id="RAR71722.1"/>
    </source>
</evidence>
<evidence type="ECO:0000256" key="3">
    <source>
        <dbReference type="ARBA" id="ARBA00023004"/>
    </source>
</evidence>
<dbReference type="PANTHER" id="PTHR40394:SF2">
    <property type="entry name" value="QUINOL:CYTOCHROME C OXIDOREDUCTASE MEMBRANE PROTEIN"/>
    <property type="match status" value="1"/>
</dbReference>
<keyword evidence="7" id="KW-1185">Reference proteome</keyword>
<organism evidence="6 7">
    <name type="scientific">Flavobacterium aciduliphilum</name>
    <dbReference type="NCBI Taxonomy" id="1101402"/>
    <lineage>
        <taxon>Bacteria</taxon>
        <taxon>Pseudomonadati</taxon>
        <taxon>Bacteroidota</taxon>
        <taxon>Flavobacteriia</taxon>
        <taxon>Flavobacteriales</taxon>
        <taxon>Flavobacteriaceae</taxon>
        <taxon>Flavobacterium</taxon>
    </lineage>
</organism>